<proteinExistence type="predicted"/>
<organism evidence="1 2">
    <name type="scientific">Enterococcus hirae (strain ATCC 9790 / DSM 20160 / JCM 8729 / LMG 6399 / NBRC 3181 / NCIMB 6459 / NCDO 1258 / NCTC 12367 / WDCM 00089 / R)</name>
    <dbReference type="NCBI Taxonomy" id="768486"/>
    <lineage>
        <taxon>Bacteria</taxon>
        <taxon>Bacillati</taxon>
        <taxon>Bacillota</taxon>
        <taxon>Bacilli</taxon>
        <taxon>Lactobacillales</taxon>
        <taxon>Enterococcaceae</taxon>
        <taxon>Enterococcus</taxon>
    </lineage>
</organism>
<gene>
    <name evidence="1" type="ordered locus">EHR_03825</name>
</gene>
<dbReference type="KEGG" id="ehr:EHR_03825"/>
<dbReference type="HOGENOM" id="CLU_3289294_0_0_9"/>
<reference evidence="1 2" key="1">
    <citation type="journal article" date="2012" name="J. Bacteriol.">
        <title>Genome sequence of Enterococcus hirae (Streptococcus faecalis) ATCC 9790, a model organism for the study of ion transport, bioenergetics, and copper homeostasis.</title>
        <authorList>
            <person name="Gaechter T."/>
            <person name="Wunderlin C."/>
            <person name="Schmidheini T."/>
            <person name="Solioz M."/>
        </authorList>
    </citation>
    <scope>NUCLEOTIDE SEQUENCE [LARGE SCALE GENOMIC DNA]</scope>
    <source>
        <strain evidence="2">ATCC 9790 / DSM 20160 / JCM 8729 / LMG 6399 / NBRC 3181 / NCIMB 6459 / NCDO 1258 / NCTC 12367 / WDCM 00089 / R</strain>
    </source>
</reference>
<evidence type="ECO:0000313" key="2">
    <source>
        <dbReference type="Proteomes" id="UP000002895"/>
    </source>
</evidence>
<sequence>MEKRNIAYSNKQSEIIGTELAFLLVIEKKKELASKLDLAC</sequence>
<name>I6RZF2_ENTHA</name>
<evidence type="ECO:0000313" key="1">
    <source>
        <dbReference type="EMBL" id="AFM69735.1"/>
    </source>
</evidence>
<protein>
    <submittedName>
        <fullName evidence="1">Uncharacterized protein</fullName>
    </submittedName>
</protein>
<accession>I6RZF2</accession>
<dbReference type="PATRIC" id="fig|768486.3.peg.731"/>
<dbReference type="Proteomes" id="UP000002895">
    <property type="component" value="Chromosome"/>
</dbReference>
<dbReference type="AlphaFoldDB" id="I6RZF2"/>
<dbReference type="EMBL" id="CP003504">
    <property type="protein sequence ID" value="AFM69735.1"/>
    <property type="molecule type" value="Genomic_DNA"/>
</dbReference>
<keyword evidence="2" id="KW-1185">Reference proteome</keyword>